<keyword evidence="2 4" id="KW-0863">Zinc-finger</keyword>
<evidence type="ECO:0000313" key="7">
    <source>
        <dbReference type="EMBL" id="KAF9885658.1"/>
    </source>
</evidence>
<feature type="domain" description="SET" evidence="5">
    <location>
        <begin position="8"/>
        <end position="251"/>
    </location>
</feature>
<accession>A0AAD4GRR6</accession>
<evidence type="ECO:0000256" key="4">
    <source>
        <dbReference type="PROSITE-ProRule" id="PRU00134"/>
    </source>
</evidence>
<dbReference type="PROSITE" id="PS50280">
    <property type="entry name" value="SET"/>
    <property type="match status" value="1"/>
</dbReference>
<dbReference type="GO" id="GO:0005634">
    <property type="term" value="C:nucleus"/>
    <property type="evidence" value="ECO:0007669"/>
    <property type="project" value="TreeGrafter"/>
</dbReference>
<dbReference type="Pfam" id="PF01753">
    <property type="entry name" value="zf-MYND"/>
    <property type="match status" value="1"/>
</dbReference>
<dbReference type="InterPro" id="IPR002893">
    <property type="entry name" value="Znf_MYND"/>
</dbReference>
<name>A0AAD4GRR6_ASPNN</name>
<dbReference type="PANTHER" id="PTHR12197">
    <property type="entry name" value="HISTONE-LYSINE N-METHYLTRANSFERASE SMYD"/>
    <property type="match status" value="1"/>
</dbReference>
<evidence type="ECO:0008006" key="9">
    <source>
        <dbReference type="Google" id="ProtNLM"/>
    </source>
</evidence>
<dbReference type="PROSITE" id="PS50865">
    <property type="entry name" value="ZF_MYND_2"/>
    <property type="match status" value="1"/>
</dbReference>
<gene>
    <name evidence="7" type="ORF">FE257_012640</name>
</gene>
<dbReference type="PANTHER" id="PTHR12197:SF251">
    <property type="entry name" value="EG:BACR7C10.4 PROTEIN"/>
    <property type="match status" value="1"/>
</dbReference>
<organism evidence="7 8">
    <name type="scientific">Aspergillus nanangensis</name>
    <dbReference type="NCBI Taxonomy" id="2582783"/>
    <lineage>
        <taxon>Eukaryota</taxon>
        <taxon>Fungi</taxon>
        <taxon>Dikarya</taxon>
        <taxon>Ascomycota</taxon>
        <taxon>Pezizomycotina</taxon>
        <taxon>Eurotiomycetes</taxon>
        <taxon>Eurotiomycetidae</taxon>
        <taxon>Eurotiales</taxon>
        <taxon>Aspergillaceae</taxon>
        <taxon>Aspergillus</taxon>
        <taxon>Aspergillus subgen. Circumdati</taxon>
    </lineage>
</organism>
<evidence type="ECO:0000313" key="8">
    <source>
        <dbReference type="Proteomes" id="UP001194746"/>
    </source>
</evidence>
<evidence type="ECO:0000259" key="6">
    <source>
        <dbReference type="PROSITE" id="PS50865"/>
    </source>
</evidence>
<dbReference type="Pfam" id="PF00856">
    <property type="entry name" value="SET"/>
    <property type="match status" value="1"/>
</dbReference>
<reference evidence="7" key="2">
    <citation type="submission" date="2020-02" db="EMBL/GenBank/DDBJ databases">
        <authorList>
            <person name="Gilchrist C.L.M."/>
            <person name="Chooi Y.-H."/>
        </authorList>
    </citation>
    <scope>NUCLEOTIDE SEQUENCE</scope>
    <source>
        <strain evidence="7">MST-FP2251</strain>
    </source>
</reference>
<dbReference type="Proteomes" id="UP001194746">
    <property type="component" value="Unassembled WGS sequence"/>
</dbReference>
<dbReference type="GO" id="GO:0008270">
    <property type="term" value="F:zinc ion binding"/>
    <property type="evidence" value="ECO:0007669"/>
    <property type="project" value="UniProtKB-KW"/>
</dbReference>
<protein>
    <recommendedName>
        <fullName evidence="9">Suppressor of anucleate metulae protein B</fullName>
    </recommendedName>
</protein>
<dbReference type="AlphaFoldDB" id="A0AAD4GRR6"/>
<evidence type="ECO:0000256" key="1">
    <source>
        <dbReference type="ARBA" id="ARBA00022723"/>
    </source>
</evidence>
<dbReference type="SUPFAM" id="SSF82199">
    <property type="entry name" value="SET domain"/>
    <property type="match status" value="1"/>
</dbReference>
<sequence>MALSNPFPSVHTRTVPGPAPNGLGQGLFASTDINPGEDVLHIDTPFVAVLDTQRLTDTCSGCFSQQEVASGSELRACTGCRTVRYCNRTCQATDWKFAHSLECGVFSKLAPRVLPINARAMLRMVLRSARRKYTAAELDLFVQLEMHVRDMRRQNVAQWERIQLSSKAVRAYSGTEMNEEAVAAFGAKLDVNAFNLTTPLYDRIGLYLHPYAALINHSCASNAVVGFDGAYLTIKALRPIRQNEQIFISYVDATNPVDRRRTELRDRYFFDCSELREQVEKAYLLMEAVSNPGVEPGEAVDSFDSVARDETAACVVEG</sequence>
<reference evidence="7" key="1">
    <citation type="journal article" date="2019" name="Beilstein J. Org. Chem.">
        <title>Nanangenines: drimane sesquiterpenoids as the dominant metabolite cohort of a novel Australian fungus, Aspergillus nanangensis.</title>
        <authorList>
            <person name="Lacey H.J."/>
            <person name="Gilchrist C.L.M."/>
            <person name="Crombie A."/>
            <person name="Kalaitzis J.A."/>
            <person name="Vuong D."/>
            <person name="Rutledge P.J."/>
            <person name="Turner P."/>
            <person name="Pitt J.I."/>
            <person name="Lacey E."/>
            <person name="Chooi Y.H."/>
            <person name="Piggott A.M."/>
        </authorList>
    </citation>
    <scope>NUCLEOTIDE SEQUENCE</scope>
    <source>
        <strain evidence="7">MST-FP2251</strain>
    </source>
</reference>
<keyword evidence="1" id="KW-0479">Metal-binding</keyword>
<dbReference type="InterPro" id="IPR050869">
    <property type="entry name" value="H3K4_H4K5_MeTrfase"/>
</dbReference>
<dbReference type="InterPro" id="IPR046341">
    <property type="entry name" value="SET_dom_sf"/>
</dbReference>
<evidence type="ECO:0000259" key="5">
    <source>
        <dbReference type="PROSITE" id="PS50280"/>
    </source>
</evidence>
<dbReference type="Gene3D" id="6.10.140.2220">
    <property type="match status" value="1"/>
</dbReference>
<dbReference type="Gene3D" id="2.170.270.10">
    <property type="entry name" value="SET domain"/>
    <property type="match status" value="1"/>
</dbReference>
<dbReference type="EMBL" id="VCAU01000091">
    <property type="protein sequence ID" value="KAF9885658.1"/>
    <property type="molecule type" value="Genomic_DNA"/>
</dbReference>
<comment type="caution">
    <text evidence="7">The sequence shown here is derived from an EMBL/GenBank/DDBJ whole genome shotgun (WGS) entry which is preliminary data.</text>
</comment>
<keyword evidence="3" id="KW-0862">Zinc</keyword>
<proteinExistence type="predicted"/>
<keyword evidence="8" id="KW-1185">Reference proteome</keyword>
<dbReference type="InterPro" id="IPR001214">
    <property type="entry name" value="SET_dom"/>
</dbReference>
<feature type="domain" description="MYND-type" evidence="6">
    <location>
        <begin position="59"/>
        <end position="103"/>
    </location>
</feature>
<dbReference type="PROSITE" id="PS01360">
    <property type="entry name" value="ZF_MYND_1"/>
    <property type="match status" value="1"/>
</dbReference>
<evidence type="ECO:0000256" key="2">
    <source>
        <dbReference type="ARBA" id="ARBA00022771"/>
    </source>
</evidence>
<dbReference type="Gene3D" id="1.10.220.160">
    <property type="match status" value="1"/>
</dbReference>
<evidence type="ECO:0000256" key="3">
    <source>
        <dbReference type="ARBA" id="ARBA00022833"/>
    </source>
</evidence>